<evidence type="ECO:0000313" key="2">
    <source>
        <dbReference type="Proteomes" id="UP000789920"/>
    </source>
</evidence>
<gene>
    <name evidence="1" type="ORF">RPERSI_LOCUS6828</name>
</gene>
<organism evidence="1 2">
    <name type="scientific">Racocetra persica</name>
    <dbReference type="NCBI Taxonomy" id="160502"/>
    <lineage>
        <taxon>Eukaryota</taxon>
        <taxon>Fungi</taxon>
        <taxon>Fungi incertae sedis</taxon>
        <taxon>Mucoromycota</taxon>
        <taxon>Glomeromycotina</taxon>
        <taxon>Glomeromycetes</taxon>
        <taxon>Diversisporales</taxon>
        <taxon>Gigasporaceae</taxon>
        <taxon>Racocetra</taxon>
    </lineage>
</organism>
<proteinExistence type="predicted"/>
<name>A0ACA9N0E6_9GLOM</name>
<comment type="caution">
    <text evidence="1">The sequence shown here is derived from an EMBL/GenBank/DDBJ whole genome shotgun (WGS) entry which is preliminary data.</text>
</comment>
<protein>
    <submittedName>
        <fullName evidence="1">2398_t:CDS:1</fullName>
    </submittedName>
</protein>
<sequence length="776" mass="87907">TSQMIILRREKFTYQLAKKFCVNFIHVVTNKSTFKMSKQTKLGAFFKPKTEGNMDLDTSNGRGFKSNRKREREKAEDEEEIDRLKVKAKKRATIAINKGKGESQKKVGLKIEEEELEPKAVEEKVQSEGEIDVKNDDEDIDAEKITNLVERASTKTSDIDWEAGKPVPYAALCKTFEKIEATTKRLEIQEHLTTFFVQIIEHNPDNLLETLYLCLNRICPEYENLELGVGESLLIKSIAETTGRKTSKVKEELAKWGDLGKVAKDSKTTQPTLIKPKPLTIPAVFSKMKSIANTNGHESQERKIRDIKFLLTACRGDEAKYLIRSLEGKLRIGLAEQTILISLAQSIALKDPGYQNLSKTLKAEELTAAADIVKSVYSEVPSYDIIVPILLKIGVKGLRENCKLTPGIPLKPMLAHPTKSITEALDRVEGQTFTCEFKYDGERGQIHMLEDGTAKIYSRNLEDSSMKYPDVLEILSSIVKSDTKSFVLDCEVVAWDPEKNCLLPFQILSTRKRKDVKESDIKVCVCLYAFDLLYLNGESLLQKSLAERRECLYNAFQEIEGKFAFARYMNASNVEEIQAFLDESVKGSCEGLMVKILDGPESRYEPSKRSRNWLKIKKDYISGVGDSLDLVVVGAYLGRGKRTSVYGTFLLACYDPDSEEYQTICKIGTGFSDASLESHFKFLKEHEIPEPKTYYNYDKGAKPDVWFEPCQVWEVKTADLSISPIYKAALGKIDPSKGVSLRFPRFIQIREDKKPEDATSSDQVADMYRSQFRNEE</sequence>
<dbReference type="Proteomes" id="UP000789920">
    <property type="component" value="Unassembled WGS sequence"/>
</dbReference>
<accession>A0ACA9N0E6</accession>
<dbReference type="EMBL" id="CAJVQC010011102">
    <property type="protein sequence ID" value="CAG8623903.1"/>
    <property type="molecule type" value="Genomic_DNA"/>
</dbReference>
<reference evidence="1" key="1">
    <citation type="submission" date="2021-06" db="EMBL/GenBank/DDBJ databases">
        <authorList>
            <person name="Kallberg Y."/>
            <person name="Tangrot J."/>
            <person name="Rosling A."/>
        </authorList>
    </citation>
    <scope>NUCLEOTIDE SEQUENCE</scope>
    <source>
        <strain evidence="1">MA461A</strain>
    </source>
</reference>
<feature type="non-terminal residue" evidence="1">
    <location>
        <position position="1"/>
    </location>
</feature>
<evidence type="ECO:0000313" key="1">
    <source>
        <dbReference type="EMBL" id="CAG8623903.1"/>
    </source>
</evidence>
<keyword evidence="2" id="KW-1185">Reference proteome</keyword>